<dbReference type="GO" id="GO:0005524">
    <property type="term" value="F:ATP binding"/>
    <property type="evidence" value="ECO:0007669"/>
    <property type="project" value="InterPro"/>
</dbReference>
<accession>A0A9P6QQX6</accession>
<dbReference type="PANTHER" id="PTHR37171">
    <property type="entry name" value="SERINE/THREONINE-PROTEIN KINASE YRZF-RELATED"/>
    <property type="match status" value="1"/>
</dbReference>
<sequence length="102" mass="11600">MAEELKNEAQVYQKLQALQGRYIPVLWLAGVADGLEMVLLTDFVGTQVSRELLADTTQRKIREAMFAIHELRVAHGDIRPQNIAMQGRGQDVKFYFVDFGFS</sequence>
<proteinExistence type="predicted"/>
<dbReference type="InterPro" id="IPR000719">
    <property type="entry name" value="Prot_kinase_dom"/>
</dbReference>
<evidence type="ECO:0000313" key="2">
    <source>
        <dbReference type="EMBL" id="KAG0279434.1"/>
    </source>
</evidence>
<comment type="caution">
    <text evidence="2">The sequence shown here is derived from an EMBL/GenBank/DDBJ whole genome shotgun (WGS) entry which is preliminary data.</text>
</comment>
<dbReference type="Gene3D" id="1.10.510.10">
    <property type="entry name" value="Transferase(Phosphotransferase) domain 1"/>
    <property type="match status" value="1"/>
</dbReference>
<feature type="domain" description="Protein kinase" evidence="1">
    <location>
        <begin position="1"/>
        <end position="102"/>
    </location>
</feature>
<keyword evidence="3" id="KW-1185">Reference proteome</keyword>
<protein>
    <recommendedName>
        <fullName evidence="1">Protein kinase domain-containing protein</fullName>
    </recommendedName>
</protein>
<reference evidence="2" key="1">
    <citation type="journal article" date="2020" name="Fungal Divers.">
        <title>Resolving the Mortierellaceae phylogeny through synthesis of multi-gene phylogenetics and phylogenomics.</title>
        <authorList>
            <person name="Vandepol N."/>
            <person name="Liber J."/>
            <person name="Desiro A."/>
            <person name="Na H."/>
            <person name="Kennedy M."/>
            <person name="Barry K."/>
            <person name="Grigoriev I.V."/>
            <person name="Miller A.N."/>
            <person name="O'Donnell K."/>
            <person name="Stajich J.E."/>
            <person name="Bonito G."/>
        </authorList>
    </citation>
    <scope>NUCLEOTIDE SEQUENCE</scope>
    <source>
        <strain evidence="2">NVP60</strain>
    </source>
</reference>
<dbReference type="PANTHER" id="PTHR37171:SF1">
    <property type="entry name" value="SERINE_THREONINE-PROTEIN KINASE YRZF-RELATED"/>
    <property type="match status" value="1"/>
</dbReference>
<dbReference type="SUPFAM" id="SSF56112">
    <property type="entry name" value="Protein kinase-like (PK-like)"/>
    <property type="match status" value="1"/>
</dbReference>
<dbReference type="OrthoDB" id="10020333at2759"/>
<dbReference type="AlphaFoldDB" id="A0A9P6QQX6"/>
<name>A0A9P6QQX6_9FUNG</name>
<gene>
    <name evidence="2" type="ORF">BGZ97_009575</name>
</gene>
<dbReference type="EMBL" id="JAAAIN010004635">
    <property type="protein sequence ID" value="KAG0279434.1"/>
    <property type="molecule type" value="Genomic_DNA"/>
</dbReference>
<dbReference type="PROSITE" id="PS50011">
    <property type="entry name" value="PROTEIN_KINASE_DOM"/>
    <property type="match status" value="1"/>
</dbReference>
<dbReference type="InterPro" id="IPR011009">
    <property type="entry name" value="Kinase-like_dom_sf"/>
</dbReference>
<dbReference type="InterPro" id="IPR052396">
    <property type="entry name" value="Meiotic_Drive_Suppr_Kinase"/>
</dbReference>
<evidence type="ECO:0000313" key="3">
    <source>
        <dbReference type="Proteomes" id="UP000823405"/>
    </source>
</evidence>
<evidence type="ECO:0000259" key="1">
    <source>
        <dbReference type="PROSITE" id="PS50011"/>
    </source>
</evidence>
<organism evidence="2 3">
    <name type="scientific">Linnemannia gamsii</name>
    <dbReference type="NCBI Taxonomy" id="64522"/>
    <lineage>
        <taxon>Eukaryota</taxon>
        <taxon>Fungi</taxon>
        <taxon>Fungi incertae sedis</taxon>
        <taxon>Mucoromycota</taxon>
        <taxon>Mortierellomycotina</taxon>
        <taxon>Mortierellomycetes</taxon>
        <taxon>Mortierellales</taxon>
        <taxon>Mortierellaceae</taxon>
        <taxon>Linnemannia</taxon>
    </lineage>
</organism>
<dbReference type="Proteomes" id="UP000823405">
    <property type="component" value="Unassembled WGS sequence"/>
</dbReference>
<dbReference type="GO" id="GO:0004672">
    <property type="term" value="F:protein kinase activity"/>
    <property type="evidence" value="ECO:0007669"/>
    <property type="project" value="InterPro"/>
</dbReference>